<proteinExistence type="predicted"/>
<evidence type="ECO:0000256" key="1">
    <source>
        <dbReference type="SAM" id="MobiDB-lite"/>
    </source>
</evidence>
<accession>A0A4Z2F2H9</accession>
<reference evidence="2 3" key="1">
    <citation type="submission" date="2019-03" db="EMBL/GenBank/DDBJ databases">
        <title>First draft genome of Liparis tanakae, snailfish: a comprehensive survey of snailfish specific genes.</title>
        <authorList>
            <person name="Kim W."/>
            <person name="Song I."/>
            <person name="Jeong J.-H."/>
            <person name="Kim D."/>
            <person name="Kim S."/>
            <person name="Ryu S."/>
            <person name="Song J.Y."/>
            <person name="Lee S.K."/>
        </authorList>
    </citation>
    <scope>NUCLEOTIDE SEQUENCE [LARGE SCALE GENOMIC DNA]</scope>
    <source>
        <tissue evidence="2">Muscle</tissue>
    </source>
</reference>
<protein>
    <submittedName>
        <fullName evidence="2">Uncharacterized protein</fullName>
    </submittedName>
</protein>
<evidence type="ECO:0000313" key="3">
    <source>
        <dbReference type="Proteomes" id="UP000314294"/>
    </source>
</evidence>
<feature type="compositionally biased region" description="Basic and acidic residues" evidence="1">
    <location>
        <begin position="56"/>
        <end position="74"/>
    </location>
</feature>
<name>A0A4Z2F2H9_9TELE</name>
<sequence>MVTTTRRLFRPDPNPLPGQQATCCESFSSRLRRLDRRAAGDEELCCVETIRPFRREEKRREEKRREEKRREDIPVRPTVGTRQDHSSDVH</sequence>
<gene>
    <name evidence="2" type="ORF">EYF80_054740</name>
</gene>
<dbReference type="AlphaFoldDB" id="A0A4Z2F2H9"/>
<dbReference type="EMBL" id="SRLO01001831">
    <property type="protein sequence ID" value="TNN35090.1"/>
    <property type="molecule type" value="Genomic_DNA"/>
</dbReference>
<evidence type="ECO:0000313" key="2">
    <source>
        <dbReference type="EMBL" id="TNN35090.1"/>
    </source>
</evidence>
<feature type="region of interest" description="Disordered" evidence="1">
    <location>
        <begin position="56"/>
        <end position="90"/>
    </location>
</feature>
<organism evidence="2 3">
    <name type="scientific">Liparis tanakae</name>
    <name type="common">Tanaka's snailfish</name>
    <dbReference type="NCBI Taxonomy" id="230148"/>
    <lineage>
        <taxon>Eukaryota</taxon>
        <taxon>Metazoa</taxon>
        <taxon>Chordata</taxon>
        <taxon>Craniata</taxon>
        <taxon>Vertebrata</taxon>
        <taxon>Euteleostomi</taxon>
        <taxon>Actinopterygii</taxon>
        <taxon>Neopterygii</taxon>
        <taxon>Teleostei</taxon>
        <taxon>Neoteleostei</taxon>
        <taxon>Acanthomorphata</taxon>
        <taxon>Eupercaria</taxon>
        <taxon>Perciformes</taxon>
        <taxon>Cottioidei</taxon>
        <taxon>Cottales</taxon>
        <taxon>Liparidae</taxon>
        <taxon>Liparis</taxon>
    </lineage>
</organism>
<feature type="region of interest" description="Disordered" evidence="1">
    <location>
        <begin position="1"/>
        <end position="21"/>
    </location>
</feature>
<dbReference type="Proteomes" id="UP000314294">
    <property type="component" value="Unassembled WGS sequence"/>
</dbReference>
<comment type="caution">
    <text evidence="2">The sequence shown here is derived from an EMBL/GenBank/DDBJ whole genome shotgun (WGS) entry which is preliminary data.</text>
</comment>
<keyword evidence="3" id="KW-1185">Reference proteome</keyword>